<comment type="similarity">
    <text evidence="2 6">Belongs to the zinc-containing alcohol dehydrogenase family.</text>
</comment>
<evidence type="ECO:0000313" key="8">
    <source>
        <dbReference type="EMBL" id="MDG5977090.1"/>
    </source>
</evidence>
<dbReference type="Pfam" id="PF00107">
    <property type="entry name" value="ADH_zinc_N"/>
    <property type="match status" value="1"/>
</dbReference>
<dbReference type="InterPro" id="IPR036291">
    <property type="entry name" value="NAD(P)-bd_dom_sf"/>
</dbReference>
<dbReference type="SUPFAM" id="SSF50129">
    <property type="entry name" value="GroES-like"/>
    <property type="match status" value="1"/>
</dbReference>
<dbReference type="AlphaFoldDB" id="A0A9X4S9S9"/>
<dbReference type="Proteomes" id="UP001152876">
    <property type="component" value="Unassembled WGS sequence"/>
</dbReference>
<gene>
    <name evidence="8" type="ORF">H010_17641</name>
</gene>
<dbReference type="GO" id="GO:0008270">
    <property type="term" value="F:zinc ion binding"/>
    <property type="evidence" value="ECO:0007669"/>
    <property type="project" value="InterPro"/>
</dbReference>
<dbReference type="InterPro" id="IPR013149">
    <property type="entry name" value="ADH-like_C"/>
</dbReference>
<dbReference type="Pfam" id="PF08240">
    <property type="entry name" value="ADH_N"/>
    <property type="match status" value="1"/>
</dbReference>
<dbReference type="SUPFAM" id="SSF51735">
    <property type="entry name" value="NAD(P)-binding Rossmann-fold domains"/>
    <property type="match status" value="1"/>
</dbReference>
<proteinExistence type="inferred from homology"/>
<sequence length="345" mass="36598">MEALVIHSPLDLRVEDVPTPAVGPGQVRVRVRAGGICGSDLHYYQHGGFGAIRIQQPMVLGHEVAGVLDEVAPDVKHLAVGARVAVNPSHACGQCRFCQLGLQNHCLDMRYFGSAMRMPHVQGAFRQELVINAAQAYPLADGISDAEGSMAEPLAVALHAVNRAGPLLGRKVLITGCGPIGGMLIIAARRAGATHIVATDVVPQPLRKALAVGADRVINVAEAPGELAEYAAEKGQFDVLFEASGNASALRAAFDVVRPRGLIVQLGLSGSELTLPFNTIVAKEFDVRGAFRFHEEFGVAVSLINQRLVDLKPLVSATLPFRDAGRAFALAADRSQSMKVVLSFE</sequence>
<dbReference type="OrthoDB" id="5484143at2"/>
<dbReference type="InterPro" id="IPR002328">
    <property type="entry name" value="ADH_Zn_CS"/>
</dbReference>
<evidence type="ECO:0000256" key="5">
    <source>
        <dbReference type="ARBA" id="ARBA00023002"/>
    </source>
</evidence>
<evidence type="ECO:0000259" key="7">
    <source>
        <dbReference type="SMART" id="SM00829"/>
    </source>
</evidence>
<protein>
    <submittedName>
        <fullName evidence="8">Alcohol dehydrogenase GroES domain protein</fullName>
    </submittedName>
</protein>
<evidence type="ECO:0000313" key="9">
    <source>
        <dbReference type="Proteomes" id="UP001152876"/>
    </source>
</evidence>
<dbReference type="InterPro" id="IPR020843">
    <property type="entry name" value="ER"/>
</dbReference>
<dbReference type="CDD" id="cd08232">
    <property type="entry name" value="idonate-5-DH"/>
    <property type="match status" value="1"/>
</dbReference>
<dbReference type="RefSeq" id="WP_068166854.1">
    <property type="nucleotide sequence ID" value="NZ_AOGK01000016.1"/>
</dbReference>
<accession>A0A9X4S9S9</accession>
<keyword evidence="4 6" id="KW-0862">Zinc</keyword>
<keyword evidence="5" id="KW-0560">Oxidoreductase</keyword>
<dbReference type="SMART" id="SM00829">
    <property type="entry name" value="PKS_ER"/>
    <property type="match status" value="1"/>
</dbReference>
<comment type="caution">
    <text evidence="8">The sequence shown here is derived from an EMBL/GenBank/DDBJ whole genome shotgun (WGS) entry which is preliminary data.</text>
</comment>
<dbReference type="InterPro" id="IPR011032">
    <property type="entry name" value="GroES-like_sf"/>
</dbReference>
<feature type="domain" description="Enoyl reductase (ER)" evidence="7">
    <location>
        <begin position="7"/>
        <end position="342"/>
    </location>
</feature>
<evidence type="ECO:0000256" key="4">
    <source>
        <dbReference type="ARBA" id="ARBA00022833"/>
    </source>
</evidence>
<organism evidence="8 9">
    <name type="scientific">Hydrogenophaga taeniospiralis CCUG 15921</name>
    <dbReference type="NCBI Taxonomy" id="1281780"/>
    <lineage>
        <taxon>Bacteria</taxon>
        <taxon>Pseudomonadati</taxon>
        <taxon>Pseudomonadota</taxon>
        <taxon>Betaproteobacteria</taxon>
        <taxon>Burkholderiales</taxon>
        <taxon>Comamonadaceae</taxon>
        <taxon>Hydrogenophaga</taxon>
    </lineage>
</organism>
<comment type="cofactor">
    <cofactor evidence="1 6">
        <name>Zn(2+)</name>
        <dbReference type="ChEBI" id="CHEBI:29105"/>
    </cofactor>
</comment>
<dbReference type="PANTHER" id="PTHR43161">
    <property type="entry name" value="SORBITOL DEHYDROGENASE"/>
    <property type="match status" value="1"/>
</dbReference>
<dbReference type="PROSITE" id="PS00059">
    <property type="entry name" value="ADH_ZINC"/>
    <property type="match status" value="1"/>
</dbReference>
<dbReference type="InterPro" id="IPR013154">
    <property type="entry name" value="ADH-like_N"/>
</dbReference>
<dbReference type="Gene3D" id="3.40.50.720">
    <property type="entry name" value="NAD(P)-binding Rossmann-like Domain"/>
    <property type="match status" value="1"/>
</dbReference>
<evidence type="ECO:0000256" key="3">
    <source>
        <dbReference type="ARBA" id="ARBA00022723"/>
    </source>
</evidence>
<keyword evidence="3 6" id="KW-0479">Metal-binding</keyword>
<evidence type="ECO:0000256" key="6">
    <source>
        <dbReference type="RuleBase" id="RU361277"/>
    </source>
</evidence>
<evidence type="ECO:0000256" key="2">
    <source>
        <dbReference type="ARBA" id="ARBA00008072"/>
    </source>
</evidence>
<evidence type="ECO:0000256" key="1">
    <source>
        <dbReference type="ARBA" id="ARBA00001947"/>
    </source>
</evidence>
<dbReference type="GO" id="GO:0016616">
    <property type="term" value="F:oxidoreductase activity, acting on the CH-OH group of donors, NAD or NADP as acceptor"/>
    <property type="evidence" value="ECO:0007669"/>
    <property type="project" value="UniProtKB-ARBA"/>
</dbReference>
<name>A0A9X4S9S9_9BURK</name>
<dbReference type="PANTHER" id="PTHR43161:SF9">
    <property type="entry name" value="SORBITOL DEHYDROGENASE"/>
    <property type="match status" value="1"/>
</dbReference>
<keyword evidence="9" id="KW-1185">Reference proteome</keyword>
<reference evidence="8" key="1">
    <citation type="submission" date="2013-01" db="EMBL/GenBank/DDBJ databases">
        <title>Genome draft of Hydrogenophaga taeniospiralis 2K1.</title>
        <authorList>
            <person name="Gomila M."/>
            <person name="Lalucat J."/>
        </authorList>
    </citation>
    <scope>NUCLEOTIDE SEQUENCE</scope>
    <source>
        <strain evidence="8">CCUG 15921</strain>
    </source>
</reference>
<dbReference type="EMBL" id="AOGK01000016">
    <property type="protein sequence ID" value="MDG5977090.1"/>
    <property type="molecule type" value="Genomic_DNA"/>
</dbReference>
<dbReference type="Gene3D" id="3.90.180.10">
    <property type="entry name" value="Medium-chain alcohol dehydrogenases, catalytic domain"/>
    <property type="match status" value="1"/>
</dbReference>